<keyword evidence="2 7" id="KW-0285">Flavoprotein</keyword>
<evidence type="ECO:0000256" key="3">
    <source>
        <dbReference type="ARBA" id="ARBA00022643"/>
    </source>
</evidence>
<evidence type="ECO:0000313" key="10">
    <source>
        <dbReference type="Proteomes" id="UP000520814"/>
    </source>
</evidence>
<feature type="binding site" evidence="7">
    <location>
        <position position="107"/>
    </location>
    <ligand>
        <name>FMN</name>
        <dbReference type="ChEBI" id="CHEBI:58210"/>
    </ligand>
</feature>
<sequence>MSIPLNLREYEQRARELLPQATYDYYAGGAGDEITVRENEQAWAGLRFRPRVFVDVSSCETATTILGQPVAFPLLTAPCAFNQLAHPDGELAVARATAAAGVIQTLSTMASRSLEEVAGASAGTRWFQLYCQRDRGVTKALIERAEAAGFAALCLTVDVPATGNRERDFRNNFQVPPSIRLANLEPYLPLGSGELALHHYARDQFDASLTWESLAWLRSITRLPIVVKGVLTAEDALLAVQHGVAGIVVSNHGGRQLDSVVSTADALPEIAAAVQGQAEVYVDGGIRRGTDILKALALGARAVLIGRPYLWALAVSGEAGVAHVLQHLHDDLKLAMALAGCPKLSDIGSGFVCRLR</sequence>
<dbReference type="InterPro" id="IPR037396">
    <property type="entry name" value="FMN_HAD"/>
</dbReference>
<evidence type="ECO:0000256" key="4">
    <source>
        <dbReference type="ARBA" id="ARBA00023002"/>
    </source>
</evidence>
<dbReference type="InterPro" id="IPR008259">
    <property type="entry name" value="FMN_hydac_DH_AS"/>
</dbReference>
<feature type="binding site" evidence="7">
    <location>
        <position position="25"/>
    </location>
    <ligand>
        <name>glyoxylate</name>
        <dbReference type="ChEBI" id="CHEBI:36655"/>
    </ligand>
</feature>
<dbReference type="EMBL" id="JACHGW010000001">
    <property type="protein sequence ID" value="MBB6048812.1"/>
    <property type="molecule type" value="Genomic_DNA"/>
</dbReference>
<dbReference type="PROSITE" id="PS51349">
    <property type="entry name" value="FMN_HYDROXY_ACID_DH_2"/>
    <property type="match status" value="1"/>
</dbReference>
<evidence type="ECO:0000256" key="2">
    <source>
        <dbReference type="ARBA" id="ARBA00022630"/>
    </source>
</evidence>
<feature type="binding site" evidence="7">
    <location>
        <begin position="78"/>
        <end position="80"/>
    </location>
    <ligand>
        <name>FMN</name>
        <dbReference type="ChEBI" id="CHEBI:58210"/>
    </ligand>
</feature>
<dbReference type="PIRSF" id="PIRSF000138">
    <property type="entry name" value="Al-hdrx_acd_dh"/>
    <property type="match status" value="1"/>
</dbReference>
<dbReference type="Proteomes" id="UP000520814">
    <property type="component" value="Unassembled WGS sequence"/>
</dbReference>
<feature type="active site" description="Proton acceptor" evidence="6">
    <location>
        <position position="252"/>
    </location>
</feature>
<dbReference type="EC" id="1.1.3.46" evidence="9"/>
<comment type="cofactor">
    <cofactor evidence="1">
        <name>FMN</name>
        <dbReference type="ChEBI" id="CHEBI:58210"/>
    </cofactor>
</comment>
<evidence type="ECO:0000259" key="8">
    <source>
        <dbReference type="PROSITE" id="PS51349"/>
    </source>
</evidence>
<evidence type="ECO:0000313" key="9">
    <source>
        <dbReference type="EMBL" id="MBB6048812.1"/>
    </source>
</evidence>
<dbReference type="RefSeq" id="WP_184192438.1">
    <property type="nucleotide sequence ID" value="NZ_JACHGW010000001.1"/>
</dbReference>
<name>A0A7W9W5Q2_ARMRO</name>
<dbReference type="InterPro" id="IPR012133">
    <property type="entry name" value="Alpha-hydoxy_acid_DH_FMN"/>
</dbReference>
<dbReference type="Pfam" id="PF01070">
    <property type="entry name" value="FMN_dh"/>
    <property type="match status" value="1"/>
</dbReference>
<dbReference type="PANTHER" id="PTHR10578:SF107">
    <property type="entry name" value="2-HYDROXYACID OXIDASE 1"/>
    <property type="match status" value="1"/>
</dbReference>
<keyword evidence="10" id="KW-1185">Reference proteome</keyword>
<keyword evidence="4 9" id="KW-0560">Oxidoreductase</keyword>
<dbReference type="InterPro" id="IPR000262">
    <property type="entry name" value="FMN-dep_DH"/>
</dbReference>
<feature type="binding site" evidence="7">
    <location>
        <begin position="306"/>
        <end position="307"/>
    </location>
    <ligand>
        <name>FMN</name>
        <dbReference type="ChEBI" id="CHEBI:58210"/>
    </ligand>
</feature>
<dbReference type="GO" id="GO:0016491">
    <property type="term" value="F:oxidoreductase activity"/>
    <property type="evidence" value="ECO:0007669"/>
    <property type="project" value="UniProtKB-KW"/>
</dbReference>
<accession>A0A7W9W5Q2</accession>
<evidence type="ECO:0000256" key="5">
    <source>
        <dbReference type="ARBA" id="ARBA00024042"/>
    </source>
</evidence>
<reference evidence="9 10" key="1">
    <citation type="submission" date="2020-08" db="EMBL/GenBank/DDBJ databases">
        <title>Genomic Encyclopedia of Type Strains, Phase IV (KMG-IV): sequencing the most valuable type-strain genomes for metagenomic binning, comparative biology and taxonomic classification.</title>
        <authorList>
            <person name="Goeker M."/>
        </authorList>
    </citation>
    <scope>NUCLEOTIDE SEQUENCE [LARGE SCALE GENOMIC DNA]</scope>
    <source>
        <strain evidence="9 10">DSM 23562</strain>
    </source>
</reference>
<dbReference type="PANTHER" id="PTHR10578">
    <property type="entry name" value="S -2-HYDROXY-ACID OXIDASE-RELATED"/>
    <property type="match status" value="1"/>
</dbReference>
<dbReference type="Gene3D" id="3.20.20.70">
    <property type="entry name" value="Aldolase class I"/>
    <property type="match status" value="1"/>
</dbReference>
<feature type="binding site" evidence="7">
    <location>
        <position position="165"/>
    </location>
    <ligand>
        <name>glyoxylate</name>
        <dbReference type="ChEBI" id="CHEBI:36655"/>
    </ligand>
</feature>
<evidence type="ECO:0000256" key="1">
    <source>
        <dbReference type="ARBA" id="ARBA00001917"/>
    </source>
</evidence>
<feature type="binding site" evidence="7">
    <location>
        <position position="228"/>
    </location>
    <ligand>
        <name>FMN</name>
        <dbReference type="ChEBI" id="CHEBI:58210"/>
    </ligand>
</feature>
<dbReference type="GO" id="GO:0010181">
    <property type="term" value="F:FMN binding"/>
    <property type="evidence" value="ECO:0007669"/>
    <property type="project" value="InterPro"/>
</dbReference>
<feature type="binding site" evidence="7">
    <location>
        <position position="128"/>
    </location>
    <ligand>
        <name>FMN</name>
        <dbReference type="ChEBI" id="CHEBI:58210"/>
    </ligand>
</feature>
<evidence type="ECO:0000256" key="6">
    <source>
        <dbReference type="PIRSR" id="PIRSR000138-1"/>
    </source>
</evidence>
<dbReference type="InterPro" id="IPR013785">
    <property type="entry name" value="Aldolase_TIM"/>
</dbReference>
<dbReference type="CDD" id="cd02809">
    <property type="entry name" value="alpha_hydroxyacid_oxid_FMN"/>
    <property type="match status" value="1"/>
</dbReference>
<feature type="binding site" evidence="7">
    <location>
        <position position="255"/>
    </location>
    <ligand>
        <name>glyoxylate</name>
        <dbReference type="ChEBI" id="CHEBI:36655"/>
    </ligand>
</feature>
<gene>
    <name evidence="9" type="ORF">HNQ39_000574</name>
</gene>
<feature type="binding site" evidence="7">
    <location>
        <position position="130"/>
    </location>
    <ligand>
        <name>FMN</name>
        <dbReference type="ChEBI" id="CHEBI:58210"/>
    </ligand>
</feature>
<feature type="binding site" evidence="7">
    <location>
        <position position="156"/>
    </location>
    <ligand>
        <name>FMN</name>
        <dbReference type="ChEBI" id="CHEBI:58210"/>
    </ligand>
</feature>
<dbReference type="AlphaFoldDB" id="A0A7W9W5Q2"/>
<protein>
    <submittedName>
        <fullName evidence="9">4-hydroxymandelate oxidase</fullName>
        <ecNumber evidence="9">1.1.3.46</ecNumber>
    </submittedName>
</protein>
<organism evidence="9 10">
    <name type="scientific">Armatimonas rosea</name>
    <dbReference type="NCBI Taxonomy" id="685828"/>
    <lineage>
        <taxon>Bacteria</taxon>
        <taxon>Bacillati</taxon>
        <taxon>Armatimonadota</taxon>
        <taxon>Armatimonadia</taxon>
        <taxon>Armatimonadales</taxon>
        <taxon>Armatimonadaceae</taxon>
        <taxon>Armatimonas</taxon>
    </lineage>
</organism>
<feature type="binding site" evidence="7">
    <location>
        <position position="252"/>
    </location>
    <ligand>
        <name>glyoxylate</name>
        <dbReference type="ChEBI" id="CHEBI:36655"/>
    </ligand>
</feature>
<dbReference type="PROSITE" id="PS00557">
    <property type="entry name" value="FMN_HYDROXY_ACID_DH_1"/>
    <property type="match status" value="1"/>
</dbReference>
<evidence type="ECO:0000256" key="7">
    <source>
        <dbReference type="PIRSR" id="PIRSR000138-2"/>
    </source>
</evidence>
<comment type="caution">
    <text evidence="9">The sequence shown here is derived from an EMBL/GenBank/DDBJ whole genome shotgun (WGS) entry which is preliminary data.</text>
</comment>
<keyword evidence="3 7" id="KW-0288">FMN</keyword>
<feature type="binding site" evidence="7">
    <location>
        <position position="250"/>
    </location>
    <ligand>
        <name>FMN</name>
        <dbReference type="ChEBI" id="CHEBI:58210"/>
    </ligand>
</feature>
<feature type="binding site" evidence="7">
    <location>
        <begin position="283"/>
        <end position="287"/>
    </location>
    <ligand>
        <name>FMN</name>
        <dbReference type="ChEBI" id="CHEBI:58210"/>
    </ligand>
</feature>
<dbReference type="SUPFAM" id="SSF51395">
    <property type="entry name" value="FMN-linked oxidoreductases"/>
    <property type="match status" value="1"/>
</dbReference>
<dbReference type="FunFam" id="3.20.20.70:FF:000056">
    <property type="entry name" value="hydroxyacid oxidase 2"/>
    <property type="match status" value="1"/>
</dbReference>
<dbReference type="GO" id="GO:0005737">
    <property type="term" value="C:cytoplasm"/>
    <property type="evidence" value="ECO:0007669"/>
    <property type="project" value="UniProtKB-ARBA"/>
</dbReference>
<proteinExistence type="inferred from homology"/>
<comment type="similarity">
    <text evidence="5">Belongs to the FMN-dependent alpha-hydroxy acid dehydrogenase family.</text>
</comment>
<feature type="domain" description="FMN hydroxy acid dehydrogenase" evidence="8">
    <location>
        <begin position="1"/>
        <end position="356"/>
    </location>
</feature>